<dbReference type="EMBL" id="JAGKQQ010000001">
    <property type="protein sequence ID" value="MBP3955340.1"/>
    <property type="molecule type" value="Genomic_DNA"/>
</dbReference>
<evidence type="ECO:0000259" key="1">
    <source>
        <dbReference type="Pfam" id="PF08279"/>
    </source>
</evidence>
<evidence type="ECO:0000313" key="2">
    <source>
        <dbReference type="EMBL" id="MBP3955340.1"/>
    </source>
</evidence>
<dbReference type="SUPFAM" id="SSF46785">
    <property type="entry name" value="Winged helix' DNA-binding domain"/>
    <property type="match status" value="1"/>
</dbReference>
<feature type="domain" description="Helix-turn-helix type 11" evidence="1">
    <location>
        <begin position="12"/>
        <end position="59"/>
    </location>
</feature>
<keyword evidence="3" id="KW-1185">Reference proteome</keyword>
<dbReference type="InterPro" id="IPR036388">
    <property type="entry name" value="WH-like_DNA-bd_sf"/>
</dbReference>
<proteinExistence type="predicted"/>
<dbReference type="Gene3D" id="1.10.10.10">
    <property type="entry name" value="Winged helix-like DNA-binding domain superfamily/Winged helix DNA-binding domain"/>
    <property type="match status" value="1"/>
</dbReference>
<organism evidence="2 3">
    <name type="scientific">Gemmata palustris</name>
    <dbReference type="NCBI Taxonomy" id="2822762"/>
    <lineage>
        <taxon>Bacteria</taxon>
        <taxon>Pseudomonadati</taxon>
        <taxon>Planctomycetota</taxon>
        <taxon>Planctomycetia</taxon>
        <taxon>Gemmatales</taxon>
        <taxon>Gemmataceae</taxon>
        <taxon>Gemmata</taxon>
    </lineage>
</organism>
<name>A0ABS5BPW1_9BACT</name>
<dbReference type="InterPro" id="IPR013196">
    <property type="entry name" value="HTH_11"/>
</dbReference>
<dbReference type="RefSeq" id="WP_210653422.1">
    <property type="nucleotide sequence ID" value="NZ_JAGKQQ010000001.1"/>
</dbReference>
<dbReference type="Proteomes" id="UP000676565">
    <property type="component" value="Unassembled WGS sequence"/>
</dbReference>
<evidence type="ECO:0000313" key="3">
    <source>
        <dbReference type="Proteomes" id="UP000676565"/>
    </source>
</evidence>
<accession>A0ABS5BPW1</accession>
<dbReference type="Pfam" id="PF08279">
    <property type="entry name" value="HTH_11"/>
    <property type="match status" value="1"/>
</dbReference>
<protein>
    <submittedName>
        <fullName evidence="2">HTH domain-containing protein</fullName>
    </submittedName>
</protein>
<sequence>MLYEKSLAIGHRLEDLVRLLRSKKHSAPALAKQLGVSVPTLSRDIIALRQRGYCIRSVRLARRWAYEMVSEPGEVPQT</sequence>
<reference evidence="2 3" key="1">
    <citation type="submission" date="2021-04" db="EMBL/GenBank/DDBJ databases">
        <authorList>
            <person name="Ivanova A."/>
        </authorList>
    </citation>
    <scope>NUCLEOTIDE SEQUENCE [LARGE SCALE GENOMIC DNA]</scope>
    <source>
        <strain evidence="2 3">G18</strain>
    </source>
</reference>
<comment type="caution">
    <text evidence="2">The sequence shown here is derived from an EMBL/GenBank/DDBJ whole genome shotgun (WGS) entry which is preliminary data.</text>
</comment>
<dbReference type="InterPro" id="IPR036390">
    <property type="entry name" value="WH_DNA-bd_sf"/>
</dbReference>
<gene>
    <name evidence="2" type="ORF">J8F10_08610</name>
</gene>